<evidence type="ECO:0000313" key="2">
    <source>
        <dbReference type="EMBL" id="MCO1659206.1"/>
    </source>
</evidence>
<evidence type="ECO:0000256" key="1">
    <source>
        <dbReference type="SAM" id="MobiDB-lite"/>
    </source>
</evidence>
<feature type="compositionally biased region" description="Low complexity" evidence="1">
    <location>
        <begin position="243"/>
        <end position="257"/>
    </location>
</feature>
<dbReference type="Proteomes" id="UP001165283">
    <property type="component" value="Unassembled WGS sequence"/>
</dbReference>
<gene>
    <name evidence="2" type="ORF">KDL28_29455</name>
</gene>
<sequence>MTAPIPAPSLAGTGPGGAQGSDLAAGAVAGLAREVEELRKRLEPLTQTPARVDALARLVAQLADTVTALTARSDVAAPPSWLMAPTDPERTRELLDALIGWMAQVYLRYSDAAEALPECWCWHPDVVEELVWLMHAWLAAYQGKHASVGLVGDWHDRQRPGVVRRISKVAGRCSRENHQTRHGWTSTPTTAPVVPSLDGLDAIADWWGSGREQAAPEPARDQASDPDSITAALQPSTMPTRIPAPVSARAARRGGVA</sequence>
<organism evidence="2 3">
    <name type="scientific">Pseudonocardia humida</name>
    <dbReference type="NCBI Taxonomy" id="2800819"/>
    <lineage>
        <taxon>Bacteria</taxon>
        <taxon>Bacillati</taxon>
        <taxon>Actinomycetota</taxon>
        <taxon>Actinomycetes</taxon>
        <taxon>Pseudonocardiales</taxon>
        <taxon>Pseudonocardiaceae</taxon>
        <taxon>Pseudonocardia</taxon>
    </lineage>
</organism>
<name>A0ABT1A851_9PSEU</name>
<feature type="region of interest" description="Disordered" evidence="1">
    <location>
        <begin position="1"/>
        <end position="22"/>
    </location>
</feature>
<feature type="compositionally biased region" description="Polar residues" evidence="1">
    <location>
        <begin position="225"/>
        <end position="239"/>
    </location>
</feature>
<evidence type="ECO:0008006" key="4">
    <source>
        <dbReference type="Google" id="ProtNLM"/>
    </source>
</evidence>
<keyword evidence="3" id="KW-1185">Reference proteome</keyword>
<proteinExistence type="predicted"/>
<comment type="caution">
    <text evidence="2">The sequence shown here is derived from an EMBL/GenBank/DDBJ whole genome shotgun (WGS) entry which is preliminary data.</text>
</comment>
<dbReference type="EMBL" id="JAGSOV010000063">
    <property type="protein sequence ID" value="MCO1659206.1"/>
    <property type="molecule type" value="Genomic_DNA"/>
</dbReference>
<feature type="region of interest" description="Disordered" evidence="1">
    <location>
        <begin position="212"/>
        <end position="257"/>
    </location>
</feature>
<accession>A0ABT1A851</accession>
<dbReference type="RefSeq" id="WP_252443943.1">
    <property type="nucleotide sequence ID" value="NZ_JAGSOV010000063.1"/>
</dbReference>
<evidence type="ECO:0000313" key="3">
    <source>
        <dbReference type="Proteomes" id="UP001165283"/>
    </source>
</evidence>
<protein>
    <recommendedName>
        <fullName evidence="4">DUF4913 domain-containing protein</fullName>
    </recommendedName>
</protein>
<reference evidence="2" key="1">
    <citation type="submission" date="2021-04" db="EMBL/GenBank/DDBJ databases">
        <title>Pseudonocardia sp. nov., isolated from sandy soil of mangrove forest.</title>
        <authorList>
            <person name="Zan Z."/>
            <person name="Huang R."/>
            <person name="Liu W."/>
        </authorList>
    </citation>
    <scope>NUCLEOTIDE SEQUENCE</scope>
    <source>
        <strain evidence="2">S2-4</strain>
    </source>
</reference>